<evidence type="ECO:0000256" key="7">
    <source>
        <dbReference type="PROSITE-ProRule" id="PRU00221"/>
    </source>
</evidence>
<reference evidence="9 10" key="1">
    <citation type="journal article" date="2019" name="PLoS Pathog.">
        <title>Genome sequence of the bovine parasite Schistosoma bovis Tanzania.</title>
        <authorList>
            <person name="Oey H."/>
            <person name="Zakrzewski M."/>
            <person name="Gobert G."/>
            <person name="Gravermann K."/>
            <person name="Stoye J."/>
            <person name="Jones M."/>
            <person name="Mcmanus D."/>
            <person name="Krause L."/>
        </authorList>
    </citation>
    <scope>NUCLEOTIDE SEQUENCE [LARGE SCALE GENOMIC DNA]</scope>
    <source>
        <strain evidence="9 10">TAN1997</strain>
    </source>
</reference>
<dbReference type="PROSITE" id="PS00678">
    <property type="entry name" value="WD_REPEATS_1"/>
    <property type="match status" value="1"/>
</dbReference>
<dbReference type="STRING" id="6184.A0A430QI99"/>
<evidence type="ECO:0000259" key="8">
    <source>
        <dbReference type="Pfam" id="PF16699"/>
    </source>
</evidence>
<evidence type="ECO:0000256" key="2">
    <source>
        <dbReference type="ARBA" id="ARBA00022574"/>
    </source>
</evidence>
<keyword evidence="4" id="KW-0677">Repeat</keyword>
<dbReference type="Gene3D" id="1.20.960.50">
    <property type="entry name" value="Cleavage stimulation factor subunit 1, dimerisation domain"/>
    <property type="match status" value="1"/>
</dbReference>
<dbReference type="Pfam" id="PF16699">
    <property type="entry name" value="CSTF1_dimer"/>
    <property type="match status" value="1"/>
</dbReference>
<dbReference type="PANTHER" id="PTHR44133:SF2">
    <property type="entry name" value="CLEAVAGE STIMULATION FACTOR SUBUNIT 1"/>
    <property type="match status" value="1"/>
</dbReference>
<feature type="repeat" description="WD" evidence="7">
    <location>
        <begin position="387"/>
        <end position="428"/>
    </location>
</feature>
<dbReference type="PANTHER" id="PTHR44133">
    <property type="entry name" value="CLEAVAGE STIMULATION FACTOR SUBUNIT 1"/>
    <property type="match status" value="1"/>
</dbReference>
<dbReference type="SMART" id="SM00320">
    <property type="entry name" value="WD40"/>
    <property type="match status" value="8"/>
</dbReference>
<evidence type="ECO:0000256" key="5">
    <source>
        <dbReference type="ARBA" id="ARBA00023242"/>
    </source>
</evidence>
<dbReference type="GO" id="GO:0005848">
    <property type="term" value="C:mRNA cleavage stimulating factor complex"/>
    <property type="evidence" value="ECO:0007669"/>
    <property type="project" value="InterPro"/>
</dbReference>
<evidence type="ECO:0000256" key="6">
    <source>
        <dbReference type="ARBA" id="ARBA00029851"/>
    </source>
</evidence>
<evidence type="ECO:0000256" key="4">
    <source>
        <dbReference type="ARBA" id="ARBA00022737"/>
    </source>
</evidence>
<comment type="subcellular location">
    <subcellularLocation>
        <location evidence="1">Nucleus</location>
    </subcellularLocation>
</comment>
<feature type="repeat" description="WD" evidence="7">
    <location>
        <begin position="152"/>
        <end position="195"/>
    </location>
</feature>
<dbReference type="InterPro" id="IPR015943">
    <property type="entry name" value="WD40/YVTN_repeat-like_dom_sf"/>
</dbReference>
<feature type="non-terminal residue" evidence="9">
    <location>
        <position position="1"/>
    </location>
</feature>
<dbReference type="Gene3D" id="2.130.10.10">
    <property type="entry name" value="YVTN repeat-like/Quinoprotein amine dehydrogenase"/>
    <property type="match status" value="2"/>
</dbReference>
<dbReference type="InterPro" id="IPR038184">
    <property type="entry name" value="CSTF1_dimer_sf"/>
</dbReference>
<dbReference type="PROSITE" id="PS50082">
    <property type="entry name" value="WD_REPEATS_2"/>
    <property type="match status" value="4"/>
</dbReference>
<dbReference type="CDD" id="cd00200">
    <property type="entry name" value="WD40"/>
    <property type="match status" value="1"/>
</dbReference>
<dbReference type="InterPro" id="IPR001680">
    <property type="entry name" value="WD40_rpt"/>
</dbReference>
<feature type="repeat" description="WD" evidence="7">
    <location>
        <begin position="343"/>
        <end position="375"/>
    </location>
</feature>
<evidence type="ECO:0000256" key="3">
    <source>
        <dbReference type="ARBA" id="ARBA00022664"/>
    </source>
</evidence>
<dbReference type="InterPro" id="IPR044633">
    <property type="entry name" value="CstF1-like"/>
</dbReference>
<dbReference type="Pfam" id="PF00400">
    <property type="entry name" value="WD40"/>
    <property type="match status" value="8"/>
</dbReference>
<sequence>LSQLFYDGFQTMAVNLVNLVSPSAACGPSNRLFRLVKLGLSASEDEHEKSGVIEGESIAPGTGIDLEVESESSTMAPEAALYETCYVTAHKAACRAASFNSTGQLVATGSHDSSIKILDVERMLAKSVSPTDHLGQETPQQQMETHPVIRTLYDHTAEVTCVDFHPDPTLQILVSGSKDYTIKLFDFSNPSVKKAQRNIPVSSFDKLEVTCVDFHPDPTLQILVSGSKDYTIKLFDFSNPSVKKAQRNIPVSSFDKLEVTCVDFHPDPTLQILVSGSKDYTIKLFDFSNPSVKKAQRNIPEASPIRTLHFHPSGNFLLVGTQHKTLRLYDVQTCRCYVSAVPEDQHLSAVNMVRWSPNGTAFVTAGMDGSFKIWDGVSCRCVNTFEAAHDGAPVCSVVFSRNGKYILSSGKDSAVKLWELATGRCLITYTGAGTVGHQTHRSMAVFNHTEDYVLFPDEATKSLCCWDSRNADRQRLLALNHNGPIRCFVHSPTTAAFMSCSDDNRARFWYKRPISD</sequence>
<dbReference type="InterPro" id="IPR032028">
    <property type="entry name" value="CSTF1_dimer"/>
</dbReference>
<dbReference type="GO" id="GO:0031124">
    <property type="term" value="P:mRNA 3'-end processing"/>
    <property type="evidence" value="ECO:0007669"/>
    <property type="project" value="InterPro"/>
</dbReference>
<organism evidence="9 10">
    <name type="scientific">Schistosoma bovis</name>
    <name type="common">Blood fluke</name>
    <dbReference type="NCBI Taxonomy" id="6184"/>
    <lineage>
        <taxon>Eukaryota</taxon>
        <taxon>Metazoa</taxon>
        <taxon>Spiralia</taxon>
        <taxon>Lophotrochozoa</taxon>
        <taxon>Platyhelminthes</taxon>
        <taxon>Trematoda</taxon>
        <taxon>Digenea</taxon>
        <taxon>Strigeidida</taxon>
        <taxon>Schistosomatoidea</taxon>
        <taxon>Schistosomatidae</taxon>
        <taxon>Schistosoma</taxon>
    </lineage>
</organism>
<keyword evidence="2 7" id="KW-0853">WD repeat</keyword>
<protein>
    <recommendedName>
        <fullName evidence="6">Cleavage stimulation factor 50 kDa subunit</fullName>
    </recommendedName>
</protein>
<dbReference type="Proteomes" id="UP000290809">
    <property type="component" value="Unassembled WGS sequence"/>
</dbReference>
<evidence type="ECO:0000313" key="9">
    <source>
        <dbReference type="EMBL" id="RTG87404.1"/>
    </source>
</evidence>
<gene>
    <name evidence="9" type="ORF">DC041_0012306</name>
</gene>
<dbReference type="InterPro" id="IPR036322">
    <property type="entry name" value="WD40_repeat_dom_sf"/>
</dbReference>
<dbReference type="PRINTS" id="PR00320">
    <property type="entry name" value="GPROTEINBRPT"/>
</dbReference>
<accession>A0A430QI99</accession>
<evidence type="ECO:0000256" key="1">
    <source>
        <dbReference type="ARBA" id="ARBA00004123"/>
    </source>
</evidence>
<keyword evidence="3" id="KW-0507">mRNA processing</keyword>
<dbReference type="InterPro" id="IPR019775">
    <property type="entry name" value="WD40_repeat_CS"/>
</dbReference>
<keyword evidence="10" id="KW-1185">Reference proteome</keyword>
<dbReference type="AlphaFoldDB" id="A0A430QI99"/>
<feature type="repeat" description="WD" evidence="7">
    <location>
        <begin position="87"/>
        <end position="121"/>
    </location>
</feature>
<dbReference type="EMBL" id="QMKO01001682">
    <property type="protein sequence ID" value="RTG87404.1"/>
    <property type="molecule type" value="Genomic_DNA"/>
</dbReference>
<evidence type="ECO:0000313" key="10">
    <source>
        <dbReference type="Proteomes" id="UP000290809"/>
    </source>
</evidence>
<comment type="caution">
    <text evidence="9">The sequence shown here is derived from an EMBL/GenBank/DDBJ whole genome shotgun (WGS) entry which is preliminary data.</text>
</comment>
<dbReference type="SUPFAM" id="SSF50978">
    <property type="entry name" value="WD40 repeat-like"/>
    <property type="match status" value="1"/>
</dbReference>
<dbReference type="GO" id="GO:0003723">
    <property type="term" value="F:RNA binding"/>
    <property type="evidence" value="ECO:0007669"/>
    <property type="project" value="TreeGrafter"/>
</dbReference>
<dbReference type="PROSITE" id="PS50294">
    <property type="entry name" value="WD_REPEATS_REGION"/>
    <property type="match status" value="3"/>
</dbReference>
<proteinExistence type="predicted"/>
<keyword evidence="5" id="KW-0539">Nucleus</keyword>
<dbReference type="InterPro" id="IPR020472">
    <property type="entry name" value="WD40_PAC1"/>
</dbReference>
<feature type="domain" description="Cleavage stimulation factor subunit 1 dimerisation" evidence="8">
    <location>
        <begin position="1"/>
        <end position="43"/>
    </location>
</feature>
<name>A0A430QI99_SCHBO</name>
<dbReference type="FunFam" id="2.130.10.10:FF:000089">
    <property type="entry name" value="Cleavage stimulation factor subunit 1"/>
    <property type="match status" value="1"/>
</dbReference>